<evidence type="ECO:0000313" key="6">
    <source>
        <dbReference type="RefSeq" id="XP_012940177.1"/>
    </source>
</evidence>
<dbReference type="RefSeq" id="XP_005102172.1">
    <property type="nucleotide sequence ID" value="XM_005102115.3"/>
</dbReference>
<evidence type="ECO:0000313" key="1">
    <source>
        <dbReference type="Proteomes" id="UP000694888"/>
    </source>
</evidence>
<evidence type="ECO:0000313" key="5">
    <source>
        <dbReference type="RefSeq" id="XP_005102173.1"/>
    </source>
</evidence>
<gene>
    <name evidence="2 3 4 5 6" type="primary">LOC101862959</name>
</gene>
<accession>A0ABM0JV16</accession>
<organism evidence="1 4">
    <name type="scientific">Aplysia californica</name>
    <name type="common">California sea hare</name>
    <dbReference type="NCBI Taxonomy" id="6500"/>
    <lineage>
        <taxon>Eukaryota</taxon>
        <taxon>Metazoa</taxon>
        <taxon>Spiralia</taxon>
        <taxon>Lophotrochozoa</taxon>
        <taxon>Mollusca</taxon>
        <taxon>Gastropoda</taxon>
        <taxon>Heterobranchia</taxon>
        <taxon>Euthyneura</taxon>
        <taxon>Tectipleura</taxon>
        <taxon>Aplysiida</taxon>
        <taxon>Aplysioidea</taxon>
        <taxon>Aplysiidae</taxon>
        <taxon>Aplysia</taxon>
    </lineage>
</organism>
<dbReference type="InterPro" id="IPR009003">
    <property type="entry name" value="Peptidase_S1_PA"/>
</dbReference>
<dbReference type="Proteomes" id="UP000694888">
    <property type="component" value="Unplaced"/>
</dbReference>
<keyword evidence="1" id="KW-1185">Reference proteome</keyword>
<dbReference type="RefSeq" id="XP_005102170.1">
    <property type="nucleotide sequence ID" value="XM_005102113.3"/>
</dbReference>
<dbReference type="SUPFAM" id="SSF50494">
    <property type="entry name" value="Trypsin-like serine proteases"/>
    <property type="match status" value="1"/>
</dbReference>
<reference evidence="2 3" key="1">
    <citation type="submission" date="2025-05" db="UniProtKB">
        <authorList>
            <consortium name="RefSeq"/>
        </authorList>
    </citation>
    <scope>IDENTIFICATION</scope>
</reference>
<proteinExistence type="predicted"/>
<evidence type="ECO:0000313" key="2">
    <source>
        <dbReference type="RefSeq" id="XP_005102170.1"/>
    </source>
</evidence>
<evidence type="ECO:0000313" key="3">
    <source>
        <dbReference type="RefSeq" id="XP_005102171.1"/>
    </source>
</evidence>
<dbReference type="RefSeq" id="XP_005102173.1">
    <property type="nucleotide sequence ID" value="XM_005102116.3"/>
</dbReference>
<dbReference type="GeneID" id="101862959"/>
<sequence>MSSDNRFFRAFQGKWKTFRLLSKKDSKVSRYSTTGRTTCDETVEIQTSRSDTSTPVVQLDAGSCEEVDPVPSGHLGGQHLIQSICETDPVLTVASDGEWARLRGYVRNSEHGGSSVDPDKTEENLYAFAREAGGPYETELWNGNEADLNKHKINCRKNPGHKKFIPAPLFGLKHLPQSHQEQKFLDMIKLIAKFTVRVRVKGTSSDRPEGYPFAKLGGTKMSRVASGYVYDSSPAHSVQEQICKIKNCPHGQPGSHKVYGHVNVITARHVIYDLEEAKNSEMDLFYDDDEDKSSIVTLRCIDLHYSSLKKDCAIVSCVAHDKEVFKVLEDNRKQIDSLWAVMRSPKWIEDIFVIVSHPHGTSKQISIGTGHRTFLEKALRLFWTYRVNGLHCGVQEGKSEPRVVYSYTAATCPGSSGAPVWFLRHCLFADTYFVLPYAAAHSRHIKGEVNQSGREYGL</sequence>
<protein>
    <submittedName>
        <fullName evidence="2 3">Uncharacterized protein LOC101862959 isoform X1</fullName>
    </submittedName>
</protein>
<dbReference type="RefSeq" id="XP_012940177.1">
    <property type="nucleotide sequence ID" value="XM_013084723.2"/>
</dbReference>
<name>A0ABM0JV16_APLCA</name>
<dbReference type="RefSeq" id="XP_005102171.1">
    <property type="nucleotide sequence ID" value="XM_005102114.3"/>
</dbReference>
<evidence type="ECO:0000313" key="4">
    <source>
        <dbReference type="RefSeq" id="XP_005102172.1"/>
    </source>
</evidence>